<dbReference type="GO" id="GO:0004190">
    <property type="term" value="F:aspartic-type endopeptidase activity"/>
    <property type="evidence" value="ECO:0007669"/>
    <property type="project" value="UniProtKB-KW"/>
</dbReference>
<dbReference type="Pfam" id="PF14541">
    <property type="entry name" value="TAXi_C"/>
    <property type="match status" value="2"/>
</dbReference>
<dbReference type="Pfam" id="PF14543">
    <property type="entry name" value="TAXi_N"/>
    <property type="match status" value="2"/>
</dbReference>
<dbReference type="InterPro" id="IPR032799">
    <property type="entry name" value="TAXi_C"/>
</dbReference>
<dbReference type="InterPro" id="IPR034161">
    <property type="entry name" value="Pepsin-like_plant"/>
</dbReference>
<dbReference type="PRINTS" id="PR00792">
    <property type="entry name" value="PEPSIN"/>
</dbReference>
<feature type="signal peptide" evidence="6">
    <location>
        <begin position="1"/>
        <end position="16"/>
    </location>
</feature>
<reference evidence="8 9" key="1">
    <citation type="submission" date="2016-09" db="EMBL/GenBank/DDBJ databases">
        <title>The draft genome of Dichanthelium oligosanthes: A C3 panicoid grass species.</title>
        <authorList>
            <person name="Studer A.J."/>
            <person name="Schnable J.C."/>
            <person name="Brutnell T.P."/>
        </authorList>
    </citation>
    <scope>NUCLEOTIDE SEQUENCE [LARGE SCALE GENOMIC DNA]</scope>
    <source>
        <strain evidence="9">cv. Kellogg 1175</strain>
        <tissue evidence="8">Leaf</tissue>
    </source>
</reference>
<dbReference type="STRING" id="888268.A0A1E5VCI2"/>
<keyword evidence="6" id="KW-0732">Signal</keyword>
<evidence type="ECO:0000256" key="3">
    <source>
        <dbReference type="ARBA" id="ARBA00022750"/>
    </source>
</evidence>
<dbReference type="EMBL" id="LWDX02044536">
    <property type="protein sequence ID" value="OEL22724.1"/>
    <property type="molecule type" value="Genomic_DNA"/>
</dbReference>
<sequence>MARPLLLLALSRASLAFATCAGIRLELTHVDAKENCAVPWSAPTAASTGGVTAPVHWGVTQYIAEYLIGDPPQRAEAIIDTGSNLVWTQCSLCRPTSCFSQNLPYYNPSRSRTDRAVGCHDAACALGIETQLSLGFLNGASGIIGLGRGALSLVSQLGDSRFSYCLTPYLRDTINPSHLFVGASTGLMNASDVDAPVTFVPFAKNPKEAPFNTFYYLPLVGMSVGDARLTIPAVAFELRRVVAQPGLWTGGVLIDSGTPFTLLVDVAYRALRAELVRQLVASSLVRPLRGGTPASWCRRCDYWVPADDATDCMALFSSEVVLNRTLPLMKETTIIGNYMQQDMHLLYDLDKGVLSFQPADCSTV</sequence>
<dbReference type="PROSITE" id="PS51767">
    <property type="entry name" value="PEPTIDASE_A1"/>
    <property type="match status" value="1"/>
</dbReference>
<feature type="chain" id="PRO_5009188005" evidence="6">
    <location>
        <begin position="17"/>
        <end position="364"/>
    </location>
</feature>
<comment type="similarity">
    <text evidence="1">Belongs to the peptidase A1 family.</text>
</comment>
<dbReference type="InterPro" id="IPR051708">
    <property type="entry name" value="Plant_Aspart_Prot_A1"/>
</dbReference>
<evidence type="ECO:0000313" key="8">
    <source>
        <dbReference type="EMBL" id="OEL22724.1"/>
    </source>
</evidence>
<evidence type="ECO:0000256" key="2">
    <source>
        <dbReference type="ARBA" id="ARBA00022670"/>
    </source>
</evidence>
<evidence type="ECO:0000313" key="9">
    <source>
        <dbReference type="Proteomes" id="UP000095767"/>
    </source>
</evidence>
<gene>
    <name evidence="8" type="ORF">BAE44_0016257</name>
</gene>
<comment type="caution">
    <text evidence="8">The sequence shown here is derived from an EMBL/GenBank/DDBJ whole genome shotgun (WGS) entry which is preliminary data.</text>
</comment>
<keyword evidence="4" id="KW-0378">Hydrolase</keyword>
<evidence type="ECO:0000256" key="4">
    <source>
        <dbReference type="ARBA" id="ARBA00022801"/>
    </source>
</evidence>
<dbReference type="SUPFAM" id="SSF50630">
    <property type="entry name" value="Acid proteases"/>
    <property type="match status" value="1"/>
</dbReference>
<keyword evidence="3" id="KW-0064">Aspartyl protease</keyword>
<dbReference type="InterPro" id="IPR033121">
    <property type="entry name" value="PEPTIDASE_A1"/>
</dbReference>
<evidence type="ECO:0000256" key="5">
    <source>
        <dbReference type="ARBA" id="ARBA00023180"/>
    </source>
</evidence>
<protein>
    <submittedName>
        <fullName evidence="8">Aspartic proteinase nepenthesin-1</fullName>
    </submittedName>
</protein>
<dbReference type="InterPro" id="IPR001461">
    <property type="entry name" value="Aspartic_peptidase_A1"/>
</dbReference>
<proteinExistence type="inferred from homology"/>
<dbReference type="Gene3D" id="2.40.70.10">
    <property type="entry name" value="Acid Proteases"/>
    <property type="match status" value="4"/>
</dbReference>
<evidence type="ECO:0000256" key="6">
    <source>
        <dbReference type="SAM" id="SignalP"/>
    </source>
</evidence>
<dbReference type="Proteomes" id="UP000095767">
    <property type="component" value="Unassembled WGS sequence"/>
</dbReference>
<feature type="domain" description="Peptidase A1" evidence="7">
    <location>
        <begin position="62"/>
        <end position="364"/>
    </location>
</feature>
<dbReference type="InterPro" id="IPR032861">
    <property type="entry name" value="TAXi_N"/>
</dbReference>
<evidence type="ECO:0000256" key="1">
    <source>
        <dbReference type="ARBA" id="ARBA00007447"/>
    </source>
</evidence>
<keyword evidence="2" id="KW-0645">Protease</keyword>
<organism evidence="8 9">
    <name type="scientific">Dichanthelium oligosanthes</name>
    <dbReference type="NCBI Taxonomy" id="888268"/>
    <lineage>
        <taxon>Eukaryota</taxon>
        <taxon>Viridiplantae</taxon>
        <taxon>Streptophyta</taxon>
        <taxon>Embryophyta</taxon>
        <taxon>Tracheophyta</taxon>
        <taxon>Spermatophyta</taxon>
        <taxon>Magnoliopsida</taxon>
        <taxon>Liliopsida</taxon>
        <taxon>Poales</taxon>
        <taxon>Poaceae</taxon>
        <taxon>PACMAD clade</taxon>
        <taxon>Panicoideae</taxon>
        <taxon>Panicodae</taxon>
        <taxon>Paniceae</taxon>
        <taxon>Dichantheliinae</taxon>
        <taxon>Dichanthelium</taxon>
    </lineage>
</organism>
<keyword evidence="9" id="KW-1185">Reference proteome</keyword>
<dbReference type="OrthoDB" id="679966at2759"/>
<dbReference type="CDD" id="cd05476">
    <property type="entry name" value="pepsin_A_like_plant"/>
    <property type="match status" value="1"/>
</dbReference>
<dbReference type="AlphaFoldDB" id="A0A1E5VCI2"/>
<keyword evidence="5" id="KW-0325">Glycoprotein</keyword>
<dbReference type="PANTHER" id="PTHR47967">
    <property type="entry name" value="OS07G0603500 PROTEIN-RELATED"/>
    <property type="match status" value="1"/>
</dbReference>
<evidence type="ECO:0000259" key="7">
    <source>
        <dbReference type="PROSITE" id="PS51767"/>
    </source>
</evidence>
<dbReference type="GO" id="GO:0005576">
    <property type="term" value="C:extracellular region"/>
    <property type="evidence" value="ECO:0007669"/>
    <property type="project" value="TreeGrafter"/>
</dbReference>
<dbReference type="GO" id="GO:0006508">
    <property type="term" value="P:proteolysis"/>
    <property type="evidence" value="ECO:0007669"/>
    <property type="project" value="UniProtKB-KW"/>
</dbReference>
<name>A0A1E5VCI2_9POAL</name>
<dbReference type="PANTHER" id="PTHR47967:SF83">
    <property type="entry name" value="OS05G0375700 PROTEIN"/>
    <property type="match status" value="1"/>
</dbReference>
<accession>A0A1E5VCI2</accession>
<dbReference type="InterPro" id="IPR021109">
    <property type="entry name" value="Peptidase_aspartic_dom_sf"/>
</dbReference>